<keyword evidence="4" id="KW-1185">Reference proteome</keyword>
<dbReference type="SMART" id="SM00338">
    <property type="entry name" value="BRLZ"/>
    <property type="match status" value="1"/>
</dbReference>
<dbReference type="CDD" id="cd14695">
    <property type="entry name" value="bZIP_HLF"/>
    <property type="match status" value="1"/>
</dbReference>
<evidence type="ECO:0000256" key="1">
    <source>
        <dbReference type="SAM" id="MobiDB-lite"/>
    </source>
</evidence>
<dbReference type="SUPFAM" id="SSF57959">
    <property type="entry name" value="Leucine zipper domain"/>
    <property type="match status" value="1"/>
</dbReference>
<protein>
    <submittedName>
        <fullName evidence="5">Dendritic cell-specific transmembrane protein-like domain-containing protein</fullName>
    </submittedName>
</protein>
<evidence type="ECO:0000313" key="5">
    <source>
        <dbReference type="WBParaSite" id="TCONS_00013826.p1"/>
    </source>
</evidence>
<proteinExistence type="predicted"/>
<dbReference type="InterPro" id="IPR046347">
    <property type="entry name" value="bZIP_sf"/>
</dbReference>
<keyword evidence="2" id="KW-0472">Membrane</keyword>
<feature type="region of interest" description="Disordered" evidence="1">
    <location>
        <begin position="283"/>
        <end position="307"/>
    </location>
</feature>
<dbReference type="WBParaSite" id="TCONS_00013826.p1">
    <property type="protein sequence ID" value="TCONS_00013826.p1"/>
    <property type="gene ID" value="XLOC_008773"/>
</dbReference>
<reference evidence="5" key="1">
    <citation type="submission" date="2024-02" db="UniProtKB">
        <authorList>
            <consortium name="WormBaseParasite"/>
        </authorList>
    </citation>
    <scope>IDENTIFICATION</scope>
</reference>
<feature type="compositionally biased region" description="Basic and acidic residues" evidence="1">
    <location>
        <begin position="363"/>
        <end position="376"/>
    </location>
</feature>
<feature type="transmembrane region" description="Helical" evidence="2">
    <location>
        <begin position="664"/>
        <end position="686"/>
    </location>
</feature>
<feature type="transmembrane region" description="Helical" evidence="2">
    <location>
        <begin position="552"/>
        <end position="576"/>
    </location>
</feature>
<dbReference type="PROSITE" id="PS50217">
    <property type="entry name" value="BZIP"/>
    <property type="match status" value="1"/>
</dbReference>
<dbReference type="AlphaFoldDB" id="A0AAF5I3D9"/>
<keyword evidence="2" id="KW-0812">Transmembrane</keyword>
<feature type="transmembrane region" description="Helical" evidence="2">
    <location>
        <begin position="588"/>
        <end position="607"/>
    </location>
</feature>
<feature type="compositionally biased region" description="Polar residues" evidence="1">
    <location>
        <begin position="324"/>
        <end position="358"/>
    </location>
</feature>
<evidence type="ECO:0000256" key="2">
    <source>
        <dbReference type="SAM" id="Phobius"/>
    </source>
</evidence>
<feature type="domain" description="BZIP" evidence="3">
    <location>
        <begin position="364"/>
        <end position="427"/>
    </location>
</feature>
<dbReference type="Proteomes" id="UP000035681">
    <property type="component" value="Unplaced"/>
</dbReference>
<accession>A0AAF5I3D9</accession>
<dbReference type="Gene3D" id="1.20.5.170">
    <property type="match status" value="1"/>
</dbReference>
<dbReference type="GO" id="GO:0003700">
    <property type="term" value="F:DNA-binding transcription factor activity"/>
    <property type="evidence" value="ECO:0007669"/>
    <property type="project" value="InterPro"/>
</dbReference>
<keyword evidence="2" id="KW-1133">Transmembrane helix</keyword>
<evidence type="ECO:0000259" key="3">
    <source>
        <dbReference type="PROSITE" id="PS50217"/>
    </source>
</evidence>
<feature type="compositionally biased region" description="Polar residues" evidence="1">
    <location>
        <begin position="284"/>
        <end position="299"/>
    </location>
</feature>
<sequence length="891" mass="102562">MDNQTKKLSITQCQNQKSLSPSAFTPSSTINETKTFNSIQLDIPSKSIISASPILAEKLSKAISSDLQINKEMEEKLLTLTRENNLLRSKLELQGLPSTPRLSFSDSTHLPFSQGNNLDPNSPFNTLSYLPTINPTTFFTTNTQSLQLPTNSSVGLSYGPAMPQQSQTSINLQNINGRNDYIDSNIPLFIPSVLKPANSLTNILRNPDSSIFQYDQRNNSLQSILENGVKLHGTTNSQLSTLAHFNNINNIKDDTLEQTKTLSTSQQTSCTIPSLLSTLLSTTRKSPSVQQSRTEQQSGLFIPNGGKENTLESLTINMNNSINKMDVESSGSPHSISDSNHSQASPTNSRDSSGSNCNGYKGDYQKYIDRRRRNNEAAKRCRANRRAVFEYRSKRALQLEQENEQLKQEIIKLNNDLCTLKAMLAEVIFIIMENIKNKEKHDKLLKVTNKMKELNNFLDEDLCDDCNNITNCQMFWYSQVKYSQCLKLVVLFILAVSHLYYIQPFLKTYSAYEDHVHRIYDYADTFRVPSHVYNQKLLQAQIDVLTDYKKNMWMTVGSMCVSLSISCFFMFIVPFTSMKSCHSIFMKLIDFVAFSTLPILLWARAVIVSSLYSVMDITAVEIPSLESFAKLAKELGCSLNVKSKKLYCQDYILQSIFPIIILKYLMIVCVITAAYVLLAYLIAYCIRHWFPHGRNYSMESLSTNEEKDIESKIFCIDINFLRNYLIFSRKTMIYFTLIERYIIMFLKNKKQILTLLFLIQLINETQQNNNNFTDYYKKENMDTLNNIFEKVFAYKRRKDLPNFLDNIIFNQEPYHYERIKKNTFKNMNIYDKIHTIQFGIIPRSTDKKSFLYRKKLKLYPFDFDTLGGLGLGKRSIKKYFNFYLVSLNLII</sequence>
<organism evidence="4 5">
    <name type="scientific">Strongyloides stercoralis</name>
    <name type="common">Threadworm</name>
    <dbReference type="NCBI Taxonomy" id="6248"/>
    <lineage>
        <taxon>Eukaryota</taxon>
        <taxon>Metazoa</taxon>
        <taxon>Ecdysozoa</taxon>
        <taxon>Nematoda</taxon>
        <taxon>Chromadorea</taxon>
        <taxon>Rhabditida</taxon>
        <taxon>Tylenchina</taxon>
        <taxon>Panagrolaimomorpha</taxon>
        <taxon>Strongyloidoidea</taxon>
        <taxon>Strongyloididae</taxon>
        <taxon>Strongyloides</taxon>
    </lineage>
</organism>
<feature type="region of interest" description="Disordered" evidence="1">
    <location>
        <begin position="324"/>
        <end position="376"/>
    </location>
</feature>
<dbReference type="Pfam" id="PF07716">
    <property type="entry name" value="bZIP_2"/>
    <property type="match status" value="1"/>
</dbReference>
<dbReference type="InterPro" id="IPR004827">
    <property type="entry name" value="bZIP"/>
</dbReference>
<feature type="transmembrane region" description="Helical" evidence="2">
    <location>
        <begin position="485"/>
        <end position="502"/>
    </location>
</feature>
<evidence type="ECO:0000313" key="4">
    <source>
        <dbReference type="Proteomes" id="UP000035681"/>
    </source>
</evidence>
<name>A0AAF5I3D9_STRER</name>